<dbReference type="RefSeq" id="WP_132289848.1">
    <property type="nucleotide sequence ID" value="NZ_SKBM01000011.1"/>
</dbReference>
<gene>
    <name evidence="1" type="ORF">EXY23_13455</name>
</gene>
<protein>
    <submittedName>
        <fullName evidence="1">Uncharacterized protein</fullName>
    </submittedName>
</protein>
<name>A0A4R4DN15_9PROT</name>
<sequence>MKEAHPMKAWTPLLAGVAALAAGCTDRTGRTDPLRTAGAGAAIGAIGGLVAGAIARGSETPSIYGRGRLPGVASPQPWAYGDCGRGRIC</sequence>
<dbReference type="EMBL" id="SKBM01000011">
    <property type="protein sequence ID" value="TCZ61130.1"/>
    <property type="molecule type" value="Genomic_DNA"/>
</dbReference>
<evidence type="ECO:0000313" key="2">
    <source>
        <dbReference type="Proteomes" id="UP000295023"/>
    </source>
</evidence>
<dbReference type="AlphaFoldDB" id="A0A4R4DN15"/>
<proteinExistence type="predicted"/>
<dbReference type="Proteomes" id="UP000295023">
    <property type="component" value="Unassembled WGS sequence"/>
</dbReference>
<reference evidence="1 2" key="1">
    <citation type="submission" date="2019-03" db="EMBL/GenBank/DDBJ databases">
        <title>Paracraurococcus aquatilis NE82 genome sequence.</title>
        <authorList>
            <person name="Zhao Y."/>
            <person name="Du Z."/>
        </authorList>
    </citation>
    <scope>NUCLEOTIDE SEQUENCE [LARGE SCALE GENOMIC DNA]</scope>
    <source>
        <strain evidence="1 2">NE82</strain>
    </source>
</reference>
<organism evidence="1 2">
    <name type="scientific">Roseicella aquatilis</name>
    <dbReference type="NCBI Taxonomy" id="2527868"/>
    <lineage>
        <taxon>Bacteria</taxon>
        <taxon>Pseudomonadati</taxon>
        <taxon>Pseudomonadota</taxon>
        <taxon>Alphaproteobacteria</taxon>
        <taxon>Acetobacterales</taxon>
        <taxon>Roseomonadaceae</taxon>
        <taxon>Roseicella</taxon>
    </lineage>
</organism>
<keyword evidence="2" id="KW-1185">Reference proteome</keyword>
<evidence type="ECO:0000313" key="1">
    <source>
        <dbReference type="EMBL" id="TCZ61130.1"/>
    </source>
</evidence>
<dbReference type="PROSITE" id="PS51257">
    <property type="entry name" value="PROKAR_LIPOPROTEIN"/>
    <property type="match status" value="1"/>
</dbReference>
<accession>A0A4R4DN15</accession>
<comment type="caution">
    <text evidence="1">The sequence shown here is derived from an EMBL/GenBank/DDBJ whole genome shotgun (WGS) entry which is preliminary data.</text>
</comment>